<dbReference type="Gene3D" id="3.20.20.70">
    <property type="entry name" value="Aldolase class I"/>
    <property type="match status" value="1"/>
</dbReference>
<protein>
    <submittedName>
        <fullName evidence="8">Dihydroorotate dehydrogenase</fullName>
    </submittedName>
</protein>
<dbReference type="STRING" id="1499967.U27_06230"/>
<dbReference type="InterPro" id="IPR005720">
    <property type="entry name" value="Dihydroorotate_DH_cat"/>
</dbReference>
<evidence type="ECO:0000256" key="4">
    <source>
        <dbReference type="ARBA" id="ARBA00022643"/>
    </source>
</evidence>
<keyword evidence="3" id="KW-0285">Flavoprotein</keyword>
<dbReference type="CDD" id="cd04739">
    <property type="entry name" value="DHOD_like"/>
    <property type="match status" value="1"/>
</dbReference>
<dbReference type="UniPathway" id="UPA00070"/>
<dbReference type="InterPro" id="IPR012135">
    <property type="entry name" value="Dihydroorotate_DH_1_2"/>
</dbReference>
<keyword evidence="4" id="KW-0288">FMN</keyword>
<dbReference type="Pfam" id="PF01180">
    <property type="entry name" value="DHO_dh"/>
    <property type="match status" value="1"/>
</dbReference>
<dbReference type="SUPFAM" id="SSF51395">
    <property type="entry name" value="FMN-linked oxidoreductases"/>
    <property type="match status" value="1"/>
</dbReference>
<keyword evidence="9" id="KW-1185">Reference proteome</keyword>
<keyword evidence="5" id="KW-0665">Pyrimidine biosynthesis</keyword>
<dbReference type="PANTHER" id="PTHR48109:SF3">
    <property type="entry name" value="SLL0744 PROTEIN"/>
    <property type="match status" value="1"/>
</dbReference>
<accession>A0A081C3U8</accession>
<evidence type="ECO:0000256" key="5">
    <source>
        <dbReference type="ARBA" id="ARBA00022975"/>
    </source>
</evidence>
<evidence type="ECO:0000256" key="3">
    <source>
        <dbReference type="ARBA" id="ARBA00022630"/>
    </source>
</evidence>
<dbReference type="HOGENOM" id="CLU_042042_4_0_0"/>
<dbReference type="GO" id="GO:0004152">
    <property type="term" value="F:dihydroorotate dehydrogenase activity"/>
    <property type="evidence" value="ECO:0007669"/>
    <property type="project" value="InterPro"/>
</dbReference>
<proteinExistence type="predicted"/>
<comment type="cofactor">
    <cofactor evidence="1">
        <name>FMN</name>
        <dbReference type="ChEBI" id="CHEBI:58210"/>
    </cofactor>
</comment>
<dbReference type="PANTHER" id="PTHR48109">
    <property type="entry name" value="DIHYDROOROTATE DEHYDROGENASE (QUINONE), MITOCHONDRIAL-RELATED"/>
    <property type="match status" value="1"/>
</dbReference>
<dbReference type="InterPro" id="IPR013785">
    <property type="entry name" value="Aldolase_TIM"/>
</dbReference>
<name>A0A081C3U8_VECG1</name>
<sequence length="325" mass="36220">MDLSTTYLGLSLRNPIIVASCGLTETAERIQQCEQAGAGAVVMKSLLEEQIRESEADMEKELSMHPEVMDYLRADLDMRYGSEKYINVIQQAKKEVSIPVIASVNCYTSKWWTEYAKQIEEAGADALELNVYIMPLDFTKSAGELENMYVEIVKTVKARVKIPVAIKLSPYFTSFGNFATKLSDYGVDGLVLFNRFVQPDIDIATLSTKIKPSFDDPVGVGRSLRWIGMLSGQLKLDFAASGGIRNEDMVIKMLLAGASAVQIASVLYAKGLTRIQEMLQGLEKWMAEKHFSSIADFQGRLNQKHSPQDTTYIRAQYIKAIGGRE</sequence>
<dbReference type="GO" id="GO:0006207">
    <property type="term" value="P:'de novo' pyrimidine nucleobase biosynthetic process"/>
    <property type="evidence" value="ECO:0007669"/>
    <property type="project" value="TreeGrafter"/>
</dbReference>
<dbReference type="GO" id="GO:0005737">
    <property type="term" value="C:cytoplasm"/>
    <property type="evidence" value="ECO:0007669"/>
    <property type="project" value="InterPro"/>
</dbReference>
<keyword evidence="6" id="KW-0560">Oxidoreductase</keyword>
<dbReference type="PIRSF" id="PIRSF000164">
    <property type="entry name" value="DHO_oxidase"/>
    <property type="match status" value="1"/>
</dbReference>
<evidence type="ECO:0000313" key="8">
    <source>
        <dbReference type="EMBL" id="GAK59253.1"/>
    </source>
</evidence>
<gene>
    <name evidence="8" type="ORF">U27_06230</name>
</gene>
<evidence type="ECO:0000256" key="2">
    <source>
        <dbReference type="ARBA" id="ARBA00004725"/>
    </source>
</evidence>
<evidence type="ECO:0000256" key="1">
    <source>
        <dbReference type="ARBA" id="ARBA00001917"/>
    </source>
</evidence>
<dbReference type="GO" id="GO:0044205">
    <property type="term" value="P:'de novo' UMP biosynthetic process"/>
    <property type="evidence" value="ECO:0007669"/>
    <property type="project" value="UniProtKB-UniPathway"/>
</dbReference>
<dbReference type="AlphaFoldDB" id="A0A081C3U8"/>
<evidence type="ECO:0000256" key="6">
    <source>
        <dbReference type="ARBA" id="ARBA00023002"/>
    </source>
</evidence>
<evidence type="ECO:0000313" key="9">
    <source>
        <dbReference type="Proteomes" id="UP000030661"/>
    </source>
</evidence>
<evidence type="ECO:0000259" key="7">
    <source>
        <dbReference type="Pfam" id="PF01180"/>
    </source>
</evidence>
<comment type="pathway">
    <text evidence="2">Pyrimidine metabolism; UMP biosynthesis via de novo pathway.</text>
</comment>
<feature type="domain" description="Dihydroorotate dehydrogenase catalytic" evidence="7">
    <location>
        <begin position="3"/>
        <end position="286"/>
    </location>
</feature>
<dbReference type="InterPro" id="IPR050074">
    <property type="entry name" value="DHO_dehydrogenase"/>
</dbReference>
<dbReference type="eggNOG" id="COG0167">
    <property type="taxonomic scope" value="Bacteria"/>
</dbReference>
<dbReference type="EMBL" id="DF820469">
    <property type="protein sequence ID" value="GAK59253.1"/>
    <property type="molecule type" value="Genomic_DNA"/>
</dbReference>
<dbReference type="Proteomes" id="UP000030661">
    <property type="component" value="Unassembled WGS sequence"/>
</dbReference>
<reference evidence="8" key="1">
    <citation type="journal article" date="2015" name="PeerJ">
        <title>First genomic representation of candidate bacterial phylum KSB3 points to enhanced environmental sensing as a trigger of wastewater bulking.</title>
        <authorList>
            <person name="Sekiguchi Y."/>
            <person name="Ohashi A."/>
            <person name="Parks D.H."/>
            <person name="Yamauchi T."/>
            <person name="Tyson G.W."/>
            <person name="Hugenholtz P."/>
        </authorList>
    </citation>
    <scope>NUCLEOTIDE SEQUENCE [LARGE SCALE GENOMIC DNA]</scope>
</reference>
<dbReference type="NCBIfam" id="NF005741">
    <property type="entry name" value="PRK07565.1"/>
    <property type="match status" value="1"/>
</dbReference>
<organism evidence="8">
    <name type="scientific">Vecturithrix granuli</name>
    <dbReference type="NCBI Taxonomy" id="1499967"/>
    <lineage>
        <taxon>Bacteria</taxon>
        <taxon>Candidatus Moduliflexota</taxon>
        <taxon>Candidatus Vecturitrichia</taxon>
        <taxon>Candidatus Vecturitrichales</taxon>
        <taxon>Candidatus Vecturitrichaceae</taxon>
        <taxon>Candidatus Vecturithrix</taxon>
    </lineage>
</organism>